<dbReference type="Gene3D" id="3.40.50.2300">
    <property type="match status" value="1"/>
</dbReference>
<dbReference type="InterPro" id="IPR011006">
    <property type="entry name" value="CheY-like_superfamily"/>
</dbReference>
<accession>A0A916YWJ8</accession>
<feature type="domain" description="Response regulatory" evidence="2">
    <location>
        <begin position="1"/>
        <end position="104"/>
    </location>
</feature>
<gene>
    <name evidence="3" type="ORF">GCM10010990_13450</name>
</gene>
<dbReference type="PROSITE" id="PS50110">
    <property type="entry name" value="RESPONSE_REGULATORY"/>
    <property type="match status" value="1"/>
</dbReference>
<evidence type="ECO:0000259" key="2">
    <source>
        <dbReference type="PROSITE" id="PS50110"/>
    </source>
</evidence>
<keyword evidence="4" id="KW-1185">Reference proteome</keyword>
<reference evidence="3" key="1">
    <citation type="journal article" date="2014" name="Int. J. Syst. Evol. Microbiol.">
        <title>Complete genome sequence of Corynebacterium casei LMG S-19264T (=DSM 44701T), isolated from a smear-ripened cheese.</title>
        <authorList>
            <consortium name="US DOE Joint Genome Institute (JGI-PGF)"/>
            <person name="Walter F."/>
            <person name="Albersmeier A."/>
            <person name="Kalinowski J."/>
            <person name="Ruckert C."/>
        </authorList>
    </citation>
    <scope>NUCLEOTIDE SEQUENCE</scope>
    <source>
        <strain evidence="3">CGMCC 1.15360</strain>
    </source>
</reference>
<evidence type="ECO:0000256" key="1">
    <source>
        <dbReference type="PROSITE-ProRule" id="PRU00169"/>
    </source>
</evidence>
<name>A0A916YWJ8_9SPHN</name>
<sequence>MIIAFDLCDRLEDSGYDVDGPYPSVARAMDALANKRPEAAILDVQLTDGDVLPVADRLVEMDVPIVFHSGHARPEVLMKRYPDAIVCAKPCAVGAIESSLREMLIDQA</sequence>
<reference evidence="3" key="2">
    <citation type="submission" date="2020-09" db="EMBL/GenBank/DDBJ databases">
        <authorList>
            <person name="Sun Q."/>
            <person name="Zhou Y."/>
        </authorList>
    </citation>
    <scope>NUCLEOTIDE SEQUENCE</scope>
    <source>
        <strain evidence="3">CGMCC 1.15360</strain>
    </source>
</reference>
<keyword evidence="1" id="KW-0597">Phosphoprotein</keyword>
<dbReference type="InterPro" id="IPR001789">
    <property type="entry name" value="Sig_transdc_resp-reg_receiver"/>
</dbReference>
<dbReference type="AlphaFoldDB" id="A0A916YWJ8"/>
<protein>
    <recommendedName>
        <fullName evidence="2">Response regulatory domain-containing protein</fullName>
    </recommendedName>
</protein>
<feature type="modified residue" description="4-aspartylphosphate" evidence="1">
    <location>
        <position position="43"/>
    </location>
</feature>
<dbReference type="SUPFAM" id="SSF52172">
    <property type="entry name" value="CheY-like"/>
    <property type="match status" value="1"/>
</dbReference>
<proteinExistence type="predicted"/>
<dbReference type="GO" id="GO:0000160">
    <property type="term" value="P:phosphorelay signal transduction system"/>
    <property type="evidence" value="ECO:0007669"/>
    <property type="project" value="InterPro"/>
</dbReference>
<evidence type="ECO:0000313" key="3">
    <source>
        <dbReference type="EMBL" id="GGD65250.1"/>
    </source>
</evidence>
<organism evidence="3 4">
    <name type="scientific">Croceicoccus mobilis</name>
    <dbReference type="NCBI Taxonomy" id="1703339"/>
    <lineage>
        <taxon>Bacteria</taxon>
        <taxon>Pseudomonadati</taxon>
        <taxon>Pseudomonadota</taxon>
        <taxon>Alphaproteobacteria</taxon>
        <taxon>Sphingomonadales</taxon>
        <taxon>Erythrobacteraceae</taxon>
        <taxon>Croceicoccus</taxon>
    </lineage>
</organism>
<dbReference type="Proteomes" id="UP000612349">
    <property type="component" value="Unassembled WGS sequence"/>
</dbReference>
<evidence type="ECO:0000313" key="4">
    <source>
        <dbReference type="Proteomes" id="UP000612349"/>
    </source>
</evidence>
<comment type="caution">
    <text evidence="3">The sequence shown here is derived from an EMBL/GenBank/DDBJ whole genome shotgun (WGS) entry which is preliminary data.</text>
</comment>
<dbReference type="EMBL" id="BMIP01000002">
    <property type="protein sequence ID" value="GGD65250.1"/>
    <property type="molecule type" value="Genomic_DNA"/>
</dbReference>